<keyword evidence="1" id="KW-0540">Nuclease</keyword>
<organism evidence="6 7">
    <name type="scientific">Conexibacter woesei (strain DSM 14684 / CCUG 47730 / CIP 108061 / JCM 11494 / NBRC 100937 / ID131577)</name>
    <dbReference type="NCBI Taxonomy" id="469383"/>
    <lineage>
        <taxon>Bacteria</taxon>
        <taxon>Bacillati</taxon>
        <taxon>Actinomycetota</taxon>
        <taxon>Thermoleophilia</taxon>
        <taxon>Solirubrobacterales</taxon>
        <taxon>Conexibacteraceae</taxon>
        <taxon>Conexibacter</taxon>
    </lineage>
</organism>
<dbReference type="PANTHER" id="PTHR34610:SF3">
    <property type="entry name" value="SSL7007 PROTEIN"/>
    <property type="match status" value="1"/>
</dbReference>
<dbReference type="SMART" id="SM00670">
    <property type="entry name" value="PINc"/>
    <property type="match status" value="1"/>
</dbReference>
<dbReference type="GO" id="GO:0016787">
    <property type="term" value="F:hydrolase activity"/>
    <property type="evidence" value="ECO:0007669"/>
    <property type="project" value="UniProtKB-KW"/>
</dbReference>
<dbReference type="InterPro" id="IPR002850">
    <property type="entry name" value="PIN_toxin-like"/>
</dbReference>
<dbReference type="SUPFAM" id="SSF88723">
    <property type="entry name" value="PIN domain-like"/>
    <property type="match status" value="1"/>
</dbReference>
<proteinExistence type="predicted"/>
<evidence type="ECO:0000313" key="6">
    <source>
        <dbReference type="EMBL" id="ADB53594.1"/>
    </source>
</evidence>
<keyword evidence="2" id="KW-0479">Metal-binding</keyword>
<protein>
    <submittedName>
        <fullName evidence="6">Nucleotide binding protein PINc</fullName>
    </submittedName>
</protein>
<sequence>MTRLVVDASIWLPAFTGPDGSPPVRLFEALMDSTFEAVTCPLLLDEVRRGLAKPYFRDRLPAEDADRLLRALTRASVQLRDPSSPPAVLRDPTDDYLVALATAARARAIVTGDKDLLDHQGLHPPALTARAACELLSLL</sequence>
<accession>D3FEA2</accession>
<dbReference type="Gene3D" id="3.40.50.1010">
    <property type="entry name" value="5'-nuclease"/>
    <property type="match status" value="1"/>
</dbReference>
<evidence type="ECO:0000313" key="7">
    <source>
        <dbReference type="Proteomes" id="UP000008229"/>
    </source>
</evidence>
<keyword evidence="4" id="KW-0460">Magnesium</keyword>
<dbReference type="EMBL" id="CP001854">
    <property type="protein sequence ID" value="ADB53594.1"/>
    <property type="molecule type" value="Genomic_DNA"/>
</dbReference>
<dbReference type="Pfam" id="PF13470">
    <property type="entry name" value="PIN_3"/>
    <property type="match status" value="1"/>
</dbReference>
<keyword evidence="3" id="KW-0378">Hydrolase</keyword>
<reference evidence="7" key="2">
    <citation type="submission" date="2010-01" db="EMBL/GenBank/DDBJ databases">
        <title>The complete genome of Conexibacter woesei DSM 14684.</title>
        <authorList>
            <consortium name="US DOE Joint Genome Institute (JGI-PGF)"/>
            <person name="Lucas S."/>
            <person name="Copeland A."/>
            <person name="Lapidus A."/>
            <person name="Glavina del Rio T."/>
            <person name="Dalin E."/>
            <person name="Tice H."/>
            <person name="Bruce D."/>
            <person name="Goodwin L."/>
            <person name="Pitluck S."/>
            <person name="Kyrpides N."/>
            <person name="Mavromatis K."/>
            <person name="Ivanova N."/>
            <person name="Mikhailova N."/>
            <person name="Chertkov O."/>
            <person name="Brettin T."/>
            <person name="Detter J.C."/>
            <person name="Han C."/>
            <person name="Larimer F."/>
            <person name="Land M."/>
            <person name="Hauser L."/>
            <person name="Markowitz V."/>
            <person name="Cheng J.-F."/>
            <person name="Hugenholtz P."/>
            <person name="Woyke T."/>
            <person name="Wu D."/>
            <person name="Pukall R."/>
            <person name="Steenblock K."/>
            <person name="Schneider S."/>
            <person name="Klenk H.-P."/>
            <person name="Eisen J.A."/>
        </authorList>
    </citation>
    <scope>NUCLEOTIDE SEQUENCE [LARGE SCALE GENOMIC DNA]</scope>
    <source>
        <strain evidence="7">DSM 14684 / CIP 108061 / JCM 11494 / NBRC 100937 / ID131577</strain>
    </source>
</reference>
<name>D3FEA2_CONWI</name>
<dbReference type="PANTHER" id="PTHR34610">
    <property type="entry name" value="SSL7007 PROTEIN"/>
    <property type="match status" value="1"/>
</dbReference>
<evidence type="ECO:0000259" key="5">
    <source>
        <dbReference type="SMART" id="SM00670"/>
    </source>
</evidence>
<dbReference type="AlphaFoldDB" id="D3FEA2"/>
<evidence type="ECO:0000256" key="3">
    <source>
        <dbReference type="ARBA" id="ARBA00022801"/>
    </source>
</evidence>
<dbReference type="NCBIfam" id="TIGR00305">
    <property type="entry name" value="putative toxin-antitoxin system toxin component, PIN family"/>
    <property type="match status" value="1"/>
</dbReference>
<dbReference type="RefSeq" id="WP_012936645.1">
    <property type="nucleotide sequence ID" value="NC_013739.1"/>
</dbReference>
<dbReference type="GO" id="GO:0046872">
    <property type="term" value="F:metal ion binding"/>
    <property type="evidence" value="ECO:0007669"/>
    <property type="project" value="UniProtKB-KW"/>
</dbReference>
<keyword evidence="7" id="KW-1185">Reference proteome</keyword>
<dbReference type="InterPro" id="IPR029060">
    <property type="entry name" value="PIN-like_dom_sf"/>
</dbReference>
<dbReference type="KEGG" id="cwo:Cwoe_5186"/>
<feature type="domain" description="PIN" evidence="5">
    <location>
        <begin position="2"/>
        <end position="118"/>
    </location>
</feature>
<dbReference type="GO" id="GO:0004518">
    <property type="term" value="F:nuclease activity"/>
    <property type="evidence" value="ECO:0007669"/>
    <property type="project" value="UniProtKB-KW"/>
</dbReference>
<dbReference type="eggNOG" id="COG1569">
    <property type="taxonomic scope" value="Bacteria"/>
</dbReference>
<dbReference type="InterPro" id="IPR002716">
    <property type="entry name" value="PIN_dom"/>
</dbReference>
<dbReference type="Proteomes" id="UP000008229">
    <property type="component" value="Chromosome"/>
</dbReference>
<dbReference type="OrthoDB" id="9811788at2"/>
<evidence type="ECO:0000256" key="2">
    <source>
        <dbReference type="ARBA" id="ARBA00022723"/>
    </source>
</evidence>
<reference evidence="6 7" key="1">
    <citation type="journal article" date="2010" name="Stand. Genomic Sci.">
        <title>Complete genome sequence of Conexibacter woesei type strain (ID131577).</title>
        <authorList>
            <person name="Pukall R."/>
            <person name="Lapidus A."/>
            <person name="Glavina Del Rio T."/>
            <person name="Copeland A."/>
            <person name="Tice H."/>
            <person name="Cheng J.-F."/>
            <person name="Lucas S."/>
            <person name="Chen F."/>
            <person name="Nolan M."/>
            <person name="Bruce D."/>
            <person name="Goodwin L."/>
            <person name="Pitluck S."/>
            <person name="Mavromatis K."/>
            <person name="Ivanova N."/>
            <person name="Ovchinnikova G."/>
            <person name="Pati A."/>
            <person name="Chen A."/>
            <person name="Palaniappan K."/>
            <person name="Land M."/>
            <person name="Hauser L."/>
            <person name="Chang Y.-J."/>
            <person name="Jeffries C.D."/>
            <person name="Chain P."/>
            <person name="Meincke L."/>
            <person name="Sims D."/>
            <person name="Brettin T."/>
            <person name="Detter J.C."/>
            <person name="Rohde M."/>
            <person name="Goeker M."/>
            <person name="Bristow J."/>
            <person name="Eisen J.A."/>
            <person name="Markowitz V."/>
            <person name="Kyrpides N.C."/>
            <person name="Klenk H.-P."/>
            <person name="Hugenholtz P."/>
        </authorList>
    </citation>
    <scope>NUCLEOTIDE SEQUENCE [LARGE SCALE GENOMIC DNA]</scope>
    <source>
        <strain evidence="7">DSM 14684 / CIP 108061 / JCM 11494 / NBRC 100937 / ID131577</strain>
    </source>
</reference>
<evidence type="ECO:0000256" key="4">
    <source>
        <dbReference type="ARBA" id="ARBA00022842"/>
    </source>
</evidence>
<evidence type="ECO:0000256" key="1">
    <source>
        <dbReference type="ARBA" id="ARBA00022722"/>
    </source>
</evidence>
<dbReference type="HOGENOM" id="CLU_116617_3_0_11"/>
<gene>
    <name evidence="6" type="ordered locus">Cwoe_5186</name>
</gene>